<evidence type="ECO:0000313" key="1">
    <source>
        <dbReference type="EMBL" id="WKK78752.2"/>
    </source>
</evidence>
<dbReference type="Proteomes" id="UP001232019">
    <property type="component" value="Chromosome"/>
</dbReference>
<dbReference type="EMBL" id="CP129968">
    <property type="protein sequence ID" value="WKK78752.2"/>
    <property type="molecule type" value="Genomic_DNA"/>
</dbReference>
<organism evidence="1">
    <name type="scientific">Marivirga arenosa</name>
    <dbReference type="NCBI Taxonomy" id="3059076"/>
    <lineage>
        <taxon>Bacteria</taxon>
        <taxon>Pseudomonadati</taxon>
        <taxon>Bacteroidota</taxon>
        <taxon>Cytophagia</taxon>
        <taxon>Cytophagales</taxon>
        <taxon>Marivirgaceae</taxon>
        <taxon>Marivirga</taxon>
    </lineage>
</organism>
<dbReference type="KEGG" id="marp:QYS47_14270"/>
<protein>
    <submittedName>
        <fullName evidence="1">Uncharacterized protein</fullName>
    </submittedName>
</protein>
<dbReference type="RefSeq" id="WP_322347357.1">
    <property type="nucleotide sequence ID" value="NZ_CP129968.2"/>
</dbReference>
<name>A0AA49GF17_9BACT</name>
<sequence>MKNNQCFHFDLECFSNKSATDAVSGDPTNAGGETDIQATFTVTVE</sequence>
<gene>
    <name evidence="1" type="ORF">QYS47_14270</name>
</gene>
<dbReference type="AlphaFoldDB" id="A0AA49GF17"/>
<reference evidence="1" key="1">
    <citation type="submission" date="2023-08" db="EMBL/GenBank/DDBJ databases">
        <title>Comparative genomics and taxonomic characterization of three novel marine species of genus Marivirga.</title>
        <authorList>
            <person name="Muhammad N."/>
            <person name="Kim S.-G."/>
        </authorList>
    </citation>
    <scope>NUCLEOTIDE SEQUENCE</scope>
    <source>
        <strain evidence="1">BKB1-2</strain>
    </source>
</reference>
<accession>A0AA49GF17</accession>
<proteinExistence type="predicted"/>